<evidence type="ECO:0000256" key="1">
    <source>
        <dbReference type="SAM" id="Phobius"/>
    </source>
</evidence>
<comment type="caution">
    <text evidence="2">The sequence shown here is derived from an EMBL/GenBank/DDBJ whole genome shotgun (WGS) entry which is preliminary data.</text>
</comment>
<name>A0A9P5GXZ8_9HYPO</name>
<feature type="transmembrane region" description="Helical" evidence="1">
    <location>
        <begin position="108"/>
        <end position="126"/>
    </location>
</feature>
<keyword evidence="1" id="KW-0812">Transmembrane</keyword>
<dbReference type="OrthoDB" id="3945378at2759"/>
<accession>A0A9P5GXZ8</accession>
<gene>
    <name evidence="2" type="ORF">G7Z17_g12294</name>
</gene>
<evidence type="ECO:0000313" key="3">
    <source>
        <dbReference type="Proteomes" id="UP000722485"/>
    </source>
</evidence>
<proteinExistence type="predicted"/>
<evidence type="ECO:0000313" key="2">
    <source>
        <dbReference type="EMBL" id="KAF7539988.1"/>
    </source>
</evidence>
<feature type="transmembrane region" description="Helical" evidence="1">
    <location>
        <begin position="169"/>
        <end position="188"/>
    </location>
</feature>
<sequence>MTRPRFFRPILLSYVFNTVTLIVGPIYIIISVKRSLNARRQSDATFPQCNSRLTTPLSGDERHSADGPLGFEGNLDVYGFGIRLSLYLQWLASTITNQWFIEGRKAQAAFVLFQLALVCAIYIMTWDHTSCTLDVEIILLYYMYIGGGYCVFTWPPVHVERSIWSHRLHVLHGGLTALFVCHMLWFWVSGMDTGYLRLPCETIYMGFF</sequence>
<keyword evidence="1" id="KW-1133">Transmembrane helix</keyword>
<reference evidence="2" key="1">
    <citation type="submission" date="2020-03" db="EMBL/GenBank/DDBJ databases">
        <title>Draft Genome Sequence of Cylindrodendrum hubeiense.</title>
        <authorList>
            <person name="Buettner E."/>
            <person name="Kellner H."/>
        </authorList>
    </citation>
    <scope>NUCLEOTIDE SEQUENCE</scope>
    <source>
        <strain evidence="2">IHI 201604</strain>
    </source>
</reference>
<dbReference type="EMBL" id="JAANBB010000540">
    <property type="protein sequence ID" value="KAF7539988.1"/>
    <property type="molecule type" value="Genomic_DNA"/>
</dbReference>
<feature type="transmembrane region" description="Helical" evidence="1">
    <location>
        <begin position="138"/>
        <end position="157"/>
    </location>
</feature>
<feature type="transmembrane region" description="Helical" evidence="1">
    <location>
        <begin position="6"/>
        <end position="30"/>
    </location>
</feature>
<protein>
    <submittedName>
        <fullName evidence="2">Uncharacterized protein</fullName>
    </submittedName>
</protein>
<dbReference type="Proteomes" id="UP000722485">
    <property type="component" value="Unassembled WGS sequence"/>
</dbReference>
<keyword evidence="3" id="KW-1185">Reference proteome</keyword>
<keyword evidence="1" id="KW-0472">Membrane</keyword>
<organism evidence="2 3">
    <name type="scientific">Cylindrodendrum hubeiense</name>
    <dbReference type="NCBI Taxonomy" id="595255"/>
    <lineage>
        <taxon>Eukaryota</taxon>
        <taxon>Fungi</taxon>
        <taxon>Dikarya</taxon>
        <taxon>Ascomycota</taxon>
        <taxon>Pezizomycotina</taxon>
        <taxon>Sordariomycetes</taxon>
        <taxon>Hypocreomycetidae</taxon>
        <taxon>Hypocreales</taxon>
        <taxon>Nectriaceae</taxon>
        <taxon>Cylindrodendrum</taxon>
    </lineage>
</organism>
<dbReference type="AlphaFoldDB" id="A0A9P5GXZ8"/>